<dbReference type="STRING" id="469383.Cwoe_4360"/>
<dbReference type="PANTHER" id="PTHR44688:SF25">
    <property type="entry name" value="HTH LUXR-TYPE DOMAIN-CONTAINING PROTEIN"/>
    <property type="match status" value="1"/>
</dbReference>
<dbReference type="GO" id="GO:0006355">
    <property type="term" value="P:regulation of DNA-templated transcription"/>
    <property type="evidence" value="ECO:0007669"/>
    <property type="project" value="InterPro"/>
</dbReference>
<accession>D3F6X6</accession>
<evidence type="ECO:0000256" key="3">
    <source>
        <dbReference type="ARBA" id="ARBA00023163"/>
    </source>
</evidence>
<evidence type="ECO:0000313" key="6">
    <source>
        <dbReference type="Proteomes" id="UP000008229"/>
    </source>
</evidence>
<evidence type="ECO:0000259" key="4">
    <source>
        <dbReference type="PROSITE" id="PS50043"/>
    </source>
</evidence>
<dbReference type="eggNOG" id="COG2203">
    <property type="taxonomic scope" value="Bacteria"/>
</dbReference>
<keyword evidence="6" id="KW-1185">Reference proteome</keyword>
<dbReference type="InterPro" id="IPR029016">
    <property type="entry name" value="GAF-like_dom_sf"/>
</dbReference>
<organism evidence="5 6">
    <name type="scientific">Conexibacter woesei (strain DSM 14684 / CCUG 47730 / CIP 108061 / JCM 11494 / NBRC 100937 / ID131577)</name>
    <dbReference type="NCBI Taxonomy" id="469383"/>
    <lineage>
        <taxon>Bacteria</taxon>
        <taxon>Bacillati</taxon>
        <taxon>Actinomycetota</taxon>
        <taxon>Thermoleophilia</taxon>
        <taxon>Solirubrobacterales</taxon>
        <taxon>Conexibacteraceae</taxon>
        <taxon>Conexibacter</taxon>
    </lineage>
</organism>
<dbReference type="Gene3D" id="3.30.450.40">
    <property type="match status" value="1"/>
</dbReference>
<reference evidence="6" key="2">
    <citation type="submission" date="2010-01" db="EMBL/GenBank/DDBJ databases">
        <title>The complete genome of Conexibacter woesei DSM 14684.</title>
        <authorList>
            <consortium name="US DOE Joint Genome Institute (JGI-PGF)"/>
            <person name="Lucas S."/>
            <person name="Copeland A."/>
            <person name="Lapidus A."/>
            <person name="Glavina del Rio T."/>
            <person name="Dalin E."/>
            <person name="Tice H."/>
            <person name="Bruce D."/>
            <person name="Goodwin L."/>
            <person name="Pitluck S."/>
            <person name="Kyrpides N."/>
            <person name="Mavromatis K."/>
            <person name="Ivanova N."/>
            <person name="Mikhailova N."/>
            <person name="Chertkov O."/>
            <person name="Brettin T."/>
            <person name="Detter J.C."/>
            <person name="Han C."/>
            <person name="Larimer F."/>
            <person name="Land M."/>
            <person name="Hauser L."/>
            <person name="Markowitz V."/>
            <person name="Cheng J.-F."/>
            <person name="Hugenholtz P."/>
            <person name="Woyke T."/>
            <person name="Wu D."/>
            <person name="Pukall R."/>
            <person name="Steenblock K."/>
            <person name="Schneider S."/>
            <person name="Klenk H.-P."/>
            <person name="Eisen J.A."/>
        </authorList>
    </citation>
    <scope>NUCLEOTIDE SEQUENCE [LARGE SCALE GENOMIC DNA]</scope>
    <source>
        <strain evidence="6">DSM 14684 / CIP 108061 / JCM 11494 / NBRC 100937 / ID131577</strain>
    </source>
</reference>
<dbReference type="InterPro" id="IPR000792">
    <property type="entry name" value="Tscrpt_reg_LuxR_C"/>
</dbReference>
<evidence type="ECO:0000256" key="1">
    <source>
        <dbReference type="ARBA" id="ARBA00023015"/>
    </source>
</evidence>
<evidence type="ECO:0000256" key="2">
    <source>
        <dbReference type="ARBA" id="ARBA00023125"/>
    </source>
</evidence>
<dbReference type="CDD" id="cd06170">
    <property type="entry name" value="LuxR_C_like"/>
    <property type="match status" value="1"/>
</dbReference>
<dbReference type="GO" id="GO:0003677">
    <property type="term" value="F:DNA binding"/>
    <property type="evidence" value="ECO:0007669"/>
    <property type="project" value="UniProtKB-KW"/>
</dbReference>
<dbReference type="eggNOG" id="COG2197">
    <property type="taxonomic scope" value="Bacteria"/>
</dbReference>
<dbReference type="SMART" id="SM00421">
    <property type="entry name" value="HTH_LUXR"/>
    <property type="match status" value="1"/>
</dbReference>
<keyword evidence="2" id="KW-0238">DNA-binding</keyword>
<dbReference type="InterPro" id="IPR036388">
    <property type="entry name" value="WH-like_DNA-bd_sf"/>
</dbReference>
<dbReference type="Pfam" id="PF00196">
    <property type="entry name" value="GerE"/>
    <property type="match status" value="1"/>
</dbReference>
<dbReference type="PROSITE" id="PS00622">
    <property type="entry name" value="HTH_LUXR_1"/>
    <property type="match status" value="1"/>
</dbReference>
<dbReference type="HOGENOM" id="CLU_053495_0_0_11"/>
<name>D3F6X6_CONWI</name>
<proteinExistence type="predicted"/>
<dbReference type="Gene3D" id="1.10.10.10">
    <property type="entry name" value="Winged helix-like DNA-binding domain superfamily/Winged helix DNA-binding domain"/>
    <property type="match status" value="1"/>
</dbReference>
<dbReference type="InterPro" id="IPR016032">
    <property type="entry name" value="Sig_transdc_resp-reg_C-effctor"/>
</dbReference>
<feature type="domain" description="HTH luxR-type" evidence="4">
    <location>
        <begin position="308"/>
        <end position="373"/>
    </location>
</feature>
<dbReference type="InterPro" id="IPR003018">
    <property type="entry name" value="GAF"/>
</dbReference>
<dbReference type="PANTHER" id="PTHR44688">
    <property type="entry name" value="DNA-BINDING TRANSCRIPTIONAL ACTIVATOR DEVR_DOSR"/>
    <property type="match status" value="1"/>
</dbReference>
<dbReference type="PRINTS" id="PR00038">
    <property type="entry name" value="HTHLUXR"/>
</dbReference>
<dbReference type="SUPFAM" id="SSF55781">
    <property type="entry name" value="GAF domain-like"/>
    <property type="match status" value="1"/>
</dbReference>
<protein>
    <submittedName>
        <fullName evidence="5">Transcriptional regulator, LuxR family</fullName>
    </submittedName>
</protein>
<evidence type="ECO:0000313" key="5">
    <source>
        <dbReference type="EMBL" id="ADB52774.1"/>
    </source>
</evidence>
<dbReference type="OrthoDB" id="161302at2"/>
<gene>
    <name evidence="5" type="ordered locus">Cwoe_4360</name>
</gene>
<dbReference type="PROSITE" id="PS50043">
    <property type="entry name" value="HTH_LUXR_2"/>
    <property type="match status" value="1"/>
</dbReference>
<reference evidence="5 6" key="1">
    <citation type="journal article" date="2010" name="Stand. Genomic Sci.">
        <title>Complete genome sequence of Conexibacter woesei type strain (ID131577).</title>
        <authorList>
            <person name="Pukall R."/>
            <person name="Lapidus A."/>
            <person name="Glavina Del Rio T."/>
            <person name="Copeland A."/>
            <person name="Tice H."/>
            <person name="Cheng J.-F."/>
            <person name="Lucas S."/>
            <person name="Chen F."/>
            <person name="Nolan M."/>
            <person name="Bruce D."/>
            <person name="Goodwin L."/>
            <person name="Pitluck S."/>
            <person name="Mavromatis K."/>
            <person name="Ivanova N."/>
            <person name="Ovchinnikova G."/>
            <person name="Pati A."/>
            <person name="Chen A."/>
            <person name="Palaniappan K."/>
            <person name="Land M."/>
            <person name="Hauser L."/>
            <person name="Chang Y.-J."/>
            <person name="Jeffries C.D."/>
            <person name="Chain P."/>
            <person name="Meincke L."/>
            <person name="Sims D."/>
            <person name="Brettin T."/>
            <person name="Detter J.C."/>
            <person name="Rohde M."/>
            <person name="Goeker M."/>
            <person name="Bristow J."/>
            <person name="Eisen J.A."/>
            <person name="Markowitz V."/>
            <person name="Kyrpides N.C."/>
            <person name="Klenk H.-P."/>
            <person name="Hugenholtz P."/>
        </authorList>
    </citation>
    <scope>NUCLEOTIDE SEQUENCE [LARGE SCALE GENOMIC DNA]</scope>
    <source>
        <strain evidence="6">DSM 14684 / CIP 108061 / JCM 11494 / NBRC 100937 / ID131577</strain>
    </source>
</reference>
<dbReference type="Proteomes" id="UP000008229">
    <property type="component" value="Chromosome"/>
</dbReference>
<dbReference type="KEGG" id="cwo:Cwoe_4360"/>
<keyword evidence="1" id="KW-0805">Transcription regulation</keyword>
<dbReference type="RefSeq" id="WP_012935825.1">
    <property type="nucleotide sequence ID" value="NC_013739.1"/>
</dbReference>
<dbReference type="AlphaFoldDB" id="D3F6X6"/>
<dbReference type="SUPFAM" id="SSF46894">
    <property type="entry name" value="C-terminal effector domain of the bipartite response regulators"/>
    <property type="match status" value="1"/>
</dbReference>
<dbReference type="Pfam" id="PF13185">
    <property type="entry name" value="GAF_2"/>
    <property type="match status" value="1"/>
</dbReference>
<sequence length="381" mass="41496">MSPSPRPSPRLGDRDLRRRLAVALASAHDGPDSPPAPSVEALHAAIERLRAQLAAADPASEQDHAAALAHADELARIAALADARRASLQRIRTTIARLRIMTLPAAMLTAAPRELGAAAEFARVVLSTVQDGELRAEAVWVRDGDAVAQELLSALRANPPRLGRSVVETEVVRRRRATVVTDAATDGSVHGPTSETMRWRAYSAAPVVVRDQTIAVLQADRGPRQELAEHDGELLWEFATGLAQAWEIASLRRTLHHEREQMRRFLAWVDARSGALSDAAIEFVPRALGEQGSSLRQPRLPPMPSAAEDPFGGLLTRRELEVLRLVAEGRTNDEIATALVISVGTVKFHVSSILRKLRVGNRAQAVARYLRVVRARRARPA</sequence>
<keyword evidence="3" id="KW-0804">Transcription</keyword>
<dbReference type="EMBL" id="CP001854">
    <property type="protein sequence ID" value="ADB52774.1"/>
    <property type="molecule type" value="Genomic_DNA"/>
</dbReference>